<evidence type="ECO:0000256" key="1">
    <source>
        <dbReference type="SAM" id="Phobius"/>
    </source>
</evidence>
<sequence length="264" mass="29169">MTVVLDTRTNAGIRLEPNFSIPLWRELLWPWERFTSLFSLTTWGFGVPRGDGSAVVLVPGFMGTDFYLTPMYWWLWAIGYTPVMSGIGLNAKCLKSLCDQLTETVREAFKKSGRRVTLIGHSLGGTIALLVALANPDMVEQVILLASPIRPRNGAIQVNPITVGIAKVVRTLRSGKGLYPDCLTPSCHCLALITPEVLSRSPVTTTFVYTEEDGIVNWRNTRPDGQSNVVRVKGRHLVLPFNPQVCRTIAEILHGNKIAERAVA</sequence>
<dbReference type="Gene3D" id="3.40.50.1820">
    <property type="entry name" value="alpha/beta hydrolase"/>
    <property type="match status" value="1"/>
</dbReference>
<dbReference type="InterPro" id="IPR029058">
    <property type="entry name" value="AB_hydrolase_fold"/>
</dbReference>
<feature type="transmembrane region" description="Helical" evidence="1">
    <location>
        <begin position="71"/>
        <end position="91"/>
    </location>
</feature>
<evidence type="ECO:0008006" key="4">
    <source>
        <dbReference type="Google" id="ProtNLM"/>
    </source>
</evidence>
<evidence type="ECO:0000313" key="3">
    <source>
        <dbReference type="Proteomes" id="UP000176631"/>
    </source>
</evidence>
<comment type="caution">
    <text evidence="2">The sequence shown here is derived from an EMBL/GenBank/DDBJ whole genome shotgun (WGS) entry which is preliminary data.</text>
</comment>
<keyword evidence="1" id="KW-0812">Transmembrane</keyword>
<keyword evidence="1" id="KW-1133">Transmembrane helix</keyword>
<dbReference type="Proteomes" id="UP000176631">
    <property type="component" value="Unassembled WGS sequence"/>
</dbReference>
<name>A0A1G1W7E1_9BACT</name>
<dbReference type="PANTHER" id="PTHR37946:SF1">
    <property type="entry name" value="SLL1969 PROTEIN"/>
    <property type="match status" value="1"/>
</dbReference>
<dbReference type="STRING" id="1802593.A2172_00010"/>
<dbReference type="SUPFAM" id="SSF53474">
    <property type="entry name" value="alpha/beta-Hydrolases"/>
    <property type="match status" value="1"/>
</dbReference>
<reference evidence="2 3" key="1">
    <citation type="journal article" date="2016" name="Nat. Commun.">
        <title>Thousands of microbial genomes shed light on interconnected biogeochemical processes in an aquifer system.</title>
        <authorList>
            <person name="Anantharaman K."/>
            <person name="Brown C.T."/>
            <person name="Hug L.A."/>
            <person name="Sharon I."/>
            <person name="Castelle C.J."/>
            <person name="Probst A.J."/>
            <person name="Thomas B.C."/>
            <person name="Singh A."/>
            <person name="Wilkins M.J."/>
            <person name="Karaoz U."/>
            <person name="Brodie E.L."/>
            <person name="Williams K.H."/>
            <person name="Hubbard S.S."/>
            <person name="Banfield J.F."/>
        </authorList>
    </citation>
    <scope>NUCLEOTIDE SEQUENCE [LARGE SCALE GENOMIC DNA]</scope>
</reference>
<feature type="transmembrane region" description="Helical" evidence="1">
    <location>
        <begin position="116"/>
        <end position="134"/>
    </location>
</feature>
<dbReference type="AlphaFoldDB" id="A0A1G1W7E1"/>
<keyword evidence="1" id="KW-0472">Membrane</keyword>
<protein>
    <recommendedName>
        <fullName evidence="4">AB hydrolase-1 domain-containing protein</fullName>
    </recommendedName>
</protein>
<dbReference type="Pfam" id="PF00756">
    <property type="entry name" value="Esterase"/>
    <property type="match status" value="1"/>
</dbReference>
<accession>A0A1G1W7E1</accession>
<dbReference type="InterPro" id="IPR000801">
    <property type="entry name" value="Esterase-like"/>
</dbReference>
<gene>
    <name evidence="2" type="ORF">A2172_00010</name>
</gene>
<dbReference type="EMBL" id="MHCP01000024">
    <property type="protein sequence ID" value="OGY23596.1"/>
    <property type="molecule type" value="Genomic_DNA"/>
</dbReference>
<dbReference type="PANTHER" id="PTHR37946">
    <property type="entry name" value="SLL1969 PROTEIN"/>
    <property type="match status" value="1"/>
</dbReference>
<evidence type="ECO:0000313" key="2">
    <source>
        <dbReference type="EMBL" id="OGY23596.1"/>
    </source>
</evidence>
<organism evidence="2 3">
    <name type="scientific">Candidatus Woykebacteria bacterium RBG_13_40_15</name>
    <dbReference type="NCBI Taxonomy" id="1802593"/>
    <lineage>
        <taxon>Bacteria</taxon>
        <taxon>Candidatus Woykeibacteriota</taxon>
    </lineage>
</organism>
<proteinExistence type="predicted"/>